<dbReference type="InterPro" id="IPR058240">
    <property type="entry name" value="rSAM_sf"/>
</dbReference>
<dbReference type="InterPro" id="IPR025895">
    <property type="entry name" value="LAM_C_dom"/>
</dbReference>
<evidence type="ECO:0000259" key="17">
    <source>
        <dbReference type="PROSITE" id="PS51918"/>
    </source>
</evidence>
<proteinExistence type="inferred from homology"/>
<accession>A0A9D5JS53</accession>
<feature type="domain" description="Radical SAM core" evidence="17">
    <location>
        <begin position="182"/>
        <end position="395"/>
    </location>
</feature>
<dbReference type="Pfam" id="PF12544">
    <property type="entry name" value="LAM_C"/>
    <property type="match status" value="1"/>
</dbReference>
<feature type="binding site" evidence="14">
    <location>
        <position position="196"/>
    </location>
    <ligand>
        <name>[4Fe-4S] cluster</name>
        <dbReference type="ChEBI" id="CHEBI:49883"/>
        <note>4Fe-4S-S-AdoMet</note>
    </ligand>
</feature>
<evidence type="ECO:0000256" key="7">
    <source>
        <dbReference type="ARBA" id="ARBA00022485"/>
    </source>
</evidence>
<evidence type="ECO:0000313" key="19">
    <source>
        <dbReference type="Proteomes" id="UP000649604"/>
    </source>
</evidence>
<sequence length="443" mass="49747">MNHVASVSNASEPSNDEFDPPLHALVDDALPQRPDNALPEFSSSISPSQSKISPSIHVLKGGKPKFVSRADAQTFRKRWFPTASKEQWNDWRWQIRNRIRQIDVLASMITLSQDEHDALTRQQGHLPLSITPYYASLLDSHDPAQPLRRTVIPVRAEYTCMPGEADDPLGEDHTSPVPGIVHRYPDRVLFLATDFCSTYCRYCTRSRMVGEARSQHSPLRQWEQAIAYIAANPAIRDVLISGGDPLTLADDRLEWLLARLRRIPHVELLRIGTKVPAVLPQRITPTLTRMFKRYHPLWMSLHFTHPDELTPETAQASQRLADAGIPLGSQTVLLAGINDTVDTMKRLVQGLVKIRVRPYYLYQCDPITGSSHFRTPVAKGLEIIRGLRGYTTGYAVPTYVIDAPGGGGKIPLLPDHVVGQEGEDLLLKNYEGKTSRYPDAWHV</sequence>
<evidence type="ECO:0000256" key="2">
    <source>
        <dbReference type="ARBA" id="ARBA00001933"/>
    </source>
</evidence>
<protein>
    <recommendedName>
        <fullName evidence="6">L-lysine 2,3-aminomutase</fullName>
        <ecNumber evidence="5">5.4.3.2</ecNumber>
    </recommendedName>
</protein>
<reference evidence="18" key="1">
    <citation type="submission" date="2019-11" db="EMBL/GenBank/DDBJ databases">
        <title>Microbial mats filling the niche in hypersaline microbial mats.</title>
        <authorList>
            <person name="Wong H.L."/>
            <person name="Macleod F.I."/>
            <person name="White R.A. III"/>
            <person name="Burns B.P."/>
        </authorList>
    </citation>
    <scope>NUCLEOTIDE SEQUENCE</scope>
    <source>
        <strain evidence="18">Rbin_158</strain>
    </source>
</reference>
<evidence type="ECO:0000256" key="1">
    <source>
        <dbReference type="ARBA" id="ARBA00000911"/>
    </source>
</evidence>
<evidence type="ECO:0000256" key="5">
    <source>
        <dbReference type="ARBA" id="ARBA00012144"/>
    </source>
</evidence>
<dbReference type="NCBIfam" id="TIGR00238">
    <property type="entry name" value="KamA family radical SAM protein"/>
    <property type="match status" value="1"/>
</dbReference>
<feature type="modified residue" description="N6-(pyridoxal phosphate)lysine" evidence="15">
    <location>
        <position position="409"/>
    </location>
</feature>
<dbReference type="GO" id="GO:0046872">
    <property type="term" value="F:metal ion binding"/>
    <property type="evidence" value="ECO:0007669"/>
    <property type="project" value="UniProtKB-KW"/>
</dbReference>
<keyword evidence="11" id="KW-0408">Iron</keyword>
<name>A0A9D5JS53_9BACT</name>
<dbReference type="PROSITE" id="PS51918">
    <property type="entry name" value="RADICAL_SAM"/>
    <property type="match status" value="1"/>
</dbReference>
<evidence type="ECO:0000256" key="6">
    <source>
        <dbReference type="ARBA" id="ARBA00022363"/>
    </source>
</evidence>
<dbReference type="GO" id="GO:0051539">
    <property type="term" value="F:4 iron, 4 sulfur cluster binding"/>
    <property type="evidence" value="ECO:0007669"/>
    <property type="project" value="UniProtKB-KW"/>
</dbReference>
<dbReference type="GO" id="GO:0050066">
    <property type="term" value="F:L-lysine 2,3-aminomutase activity"/>
    <property type="evidence" value="ECO:0007669"/>
    <property type="project" value="UniProtKB-EC"/>
</dbReference>
<keyword evidence="10 15" id="KW-0663">Pyridoxal phosphate</keyword>
<dbReference type="InterPro" id="IPR007197">
    <property type="entry name" value="rSAM"/>
</dbReference>
<keyword evidence="13" id="KW-0413">Isomerase</keyword>
<evidence type="ECO:0000256" key="14">
    <source>
        <dbReference type="PIRSR" id="PIRSR004911-1"/>
    </source>
</evidence>
<comment type="caution">
    <text evidence="18">The sequence shown here is derived from an EMBL/GenBank/DDBJ whole genome shotgun (WGS) entry which is preliminary data.</text>
</comment>
<evidence type="ECO:0000256" key="16">
    <source>
        <dbReference type="SAM" id="MobiDB-lite"/>
    </source>
</evidence>
<dbReference type="InterPro" id="IPR022459">
    <property type="entry name" value="Lysine_aminomutase"/>
</dbReference>
<keyword evidence="7 14" id="KW-0004">4Fe-4S</keyword>
<feature type="compositionally biased region" description="Low complexity" evidence="16">
    <location>
        <begin position="42"/>
        <end position="54"/>
    </location>
</feature>
<comment type="similarity">
    <text evidence="4">Belongs to the radical SAM superfamily. KamA family.</text>
</comment>
<feature type="region of interest" description="Disordered" evidence="16">
    <location>
        <begin position="1"/>
        <end position="54"/>
    </location>
</feature>
<evidence type="ECO:0000256" key="9">
    <source>
        <dbReference type="ARBA" id="ARBA00022723"/>
    </source>
</evidence>
<dbReference type="SFLD" id="SFLDS00029">
    <property type="entry name" value="Radical_SAM"/>
    <property type="match status" value="1"/>
</dbReference>
<dbReference type="AlphaFoldDB" id="A0A9D5JS53"/>
<feature type="binding site" evidence="14">
    <location>
        <position position="203"/>
    </location>
    <ligand>
        <name>[4Fe-4S] cluster</name>
        <dbReference type="ChEBI" id="CHEBI:49883"/>
        <note>4Fe-4S-S-AdoMet</note>
    </ligand>
</feature>
<dbReference type="Gene3D" id="3.20.20.70">
    <property type="entry name" value="Aldolase class I"/>
    <property type="match status" value="1"/>
</dbReference>
<dbReference type="EC" id="5.4.3.2" evidence="5"/>
<dbReference type="SFLD" id="SFLDF00283">
    <property type="entry name" value="L-lysine_2_3-aminomutase_(LAM"/>
    <property type="match status" value="1"/>
</dbReference>
<comment type="catalytic activity">
    <reaction evidence="1">
        <text>L-lysine = (3S)-3,6-diaminohexanoate</text>
        <dbReference type="Rhea" id="RHEA:19177"/>
        <dbReference type="ChEBI" id="CHEBI:32551"/>
        <dbReference type="ChEBI" id="CHEBI:57434"/>
        <dbReference type="EC" id="5.4.3.2"/>
    </reaction>
</comment>
<keyword evidence="9 14" id="KW-0479">Metal-binding</keyword>
<evidence type="ECO:0000256" key="4">
    <source>
        <dbReference type="ARBA" id="ARBA00008703"/>
    </source>
</evidence>
<evidence type="ECO:0000256" key="11">
    <source>
        <dbReference type="ARBA" id="ARBA00023004"/>
    </source>
</evidence>
<dbReference type="Gene3D" id="6.10.140.1170">
    <property type="match status" value="1"/>
</dbReference>
<evidence type="ECO:0000256" key="8">
    <source>
        <dbReference type="ARBA" id="ARBA00022691"/>
    </source>
</evidence>
<organism evidence="18 19">
    <name type="scientific">candidate division KSB3 bacterium</name>
    <dbReference type="NCBI Taxonomy" id="2044937"/>
    <lineage>
        <taxon>Bacteria</taxon>
        <taxon>candidate division KSB3</taxon>
    </lineage>
</organism>
<dbReference type="CDD" id="cd01335">
    <property type="entry name" value="Radical_SAM"/>
    <property type="match status" value="1"/>
</dbReference>
<evidence type="ECO:0000256" key="15">
    <source>
        <dbReference type="PIRSR" id="PIRSR603739-50"/>
    </source>
</evidence>
<dbReference type="SUPFAM" id="SSF102114">
    <property type="entry name" value="Radical SAM enzymes"/>
    <property type="match status" value="1"/>
</dbReference>
<comment type="cofactor">
    <cofactor evidence="3">
        <name>[4Fe-4S] cluster</name>
        <dbReference type="ChEBI" id="CHEBI:49883"/>
    </cofactor>
</comment>
<dbReference type="InterPro" id="IPR013785">
    <property type="entry name" value="Aldolase_TIM"/>
</dbReference>
<keyword evidence="8" id="KW-0949">S-adenosyl-L-methionine</keyword>
<feature type="binding site" evidence="14">
    <location>
        <position position="200"/>
    </location>
    <ligand>
        <name>[4Fe-4S] cluster</name>
        <dbReference type="ChEBI" id="CHEBI:49883"/>
        <note>4Fe-4S-S-AdoMet</note>
    </ligand>
</feature>
<keyword evidence="12 14" id="KW-0411">Iron-sulfur</keyword>
<dbReference type="EMBL" id="WJJP01000008">
    <property type="protein sequence ID" value="MBD3322999.1"/>
    <property type="molecule type" value="Genomic_DNA"/>
</dbReference>
<evidence type="ECO:0000313" key="18">
    <source>
        <dbReference type="EMBL" id="MBD3322999.1"/>
    </source>
</evidence>
<evidence type="ECO:0000256" key="3">
    <source>
        <dbReference type="ARBA" id="ARBA00001966"/>
    </source>
</evidence>
<evidence type="ECO:0000256" key="10">
    <source>
        <dbReference type="ARBA" id="ARBA00022898"/>
    </source>
</evidence>
<dbReference type="SFLD" id="SFLDG01070">
    <property type="entry name" value="PLP-dependent"/>
    <property type="match status" value="1"/>
</dbReference>
<dbReference type="Proteomes" id="UP000649604">
    <property type="component" value="Unassembled WGS sequence"/>
</dbReference>
<dbReference type="PIRSF" id="PIRSF004911">
    <property type="entry name" value="DUF160"/>
    <property type="match status" value="1"/>
</dbReference>
<gene>
    <name evidence="18" type="ORF">GF339_00350</name>
</gene>
<dbReference type="Pfam" id="PF04055">
    <property type="entry name" value="Radical_SAM"/>
    <property type="match status" value="1"/>
</dbReference>
<dbReference type="PANTHER" id="PTHR30538:SF1">
    <property type="entry name" value="L-LYSINE 2,3-AMINOMUTASE"/>
    <property type="match status" value="1"/>
</dbReference>
<feature type="compositionally biased region" description="Polar residues" evidence="16">
    <location>
        <begin position="1"/>
        <end position="13"/>
    </location>
</feature>
<dbReference type="InterPro" id="IPR003739">
    <property type="entry name" value="Lys_aminomutase/Glu_NH3_mut"/>
</dbReference>
<comment type="cofactor">
    <cofactor evidence="2 15">
        <name>pyridoxal 5'-phosphate</name>
        <dbReference type="ChEBI" id="CHEBI:597326"/>
    </cofactor>
</comment>
<evidence type="ECO:0000256" key="12">
    <source>
        <dbReference type="ARBA" id="ARBA00023014"/>
    </source>
</evidence>
<dbReference type="PANTHER" id="PTHR30538">
    <property type="entry name" value="LYSINE 2,3-AMINOMUTASE-RELATED"/>
    <property type="match status" value="1"/>
</dbReference>
<evidence type="ECO:0000256" key="13">
    <source>
        <dbReference type="ARBA" id="ARBA00023235"/>
    </source>
</evidence>